<organism evidence="3 4">
    <name type="scientific">Cerasicoccus arenae</name>
    <dbReference type="NCBI Taxonomy" id="424488"/>
    <lineage>
        <taxon>Bacteria</taxon>
        <taxon>Pseudomonadati</taxon>
        <taxon>Verrucomicrobiota</taxon>
        <taxon>Opitutia</taxon>
        <taxon>Puniceicoccales</taxon>
        <taxon>Cerasicoccaceae</taxon>
        <taxon>Cerasicoccus</taxon>
    </lineage>
</organism>
<gene>
    <name evidence="3" type="ORF">GCM10007047_27070</name>
</gene>
<dbReference type="AlphaFoldDB" id="A0A8J3DHN7"/>
<evidence type="ECO:0000313" key="3">
    <source>
        <dbReference type="EMBL" id="GHC08387.1"/>
    </source>
</evidence>
<dbReference type="GO" id="GO:0052689">
    <property type="term" value="F:carboxylic ester hydrolase activity"/>
    <property type="evidence" value="ECO:0007669"/>
    <property type="project" value="UniProtKB-ARBA"/>
</dbReference>
<accession>A0A8J3DHN7</accession>
<name>A0A8J3DHN7_9BACT</name>
<dbReference type="Pfam" id="PF01738">
    <property type="entry name" value="DLH"/>
    <property type="match status" value="1"/>
</dbReference>
<protein>
    <recommendedName>
        <fullName evidence="2">Dienelactone hydrolase domain-containing protein</fullName>
    </recommendedName>
</protein>
<dbReference type="InterPro" id="IPR029058">
    <property type="entry name" value="AB_hydrolase_fold"/>
</dbReference>
<evidence type="ECO:0000313" key="4">
    <source>
        <dbReference type="Proteomes" id="UP000642829"/>
    </source>
</evidence>
<keyword evidence="1" id="KW-0378">Hydrolase</keyword>
<dbReference type="PANTHER" id="PTHR22946:SF9">
    <property type="entry name" value="POLYKETIDE TRANSFERASE AF380"/>
    <property type="match status" value="1"/>
</dbReference>
<reference evidence="3" key="2">
    <citation type="submission" date="2020-09" db="EMBL/GenBank/DDBJ databases">
        <authorList>
            <person name="Sun Q."/>
            <person name="Kim S."/>
        </authorList>
    </citation>
    <scope>NUCLEOTIDE SEQUENCE</scope>
    <source>
        <strain evidence="3">KCTC 12870</strain>
    </source>
</reference>
<keyword evidence="4" id="KW-1185">Reference proteome</keyword>
<dbReference type="EMBL" id="BMXG01000019">
    <property type="protein sequence ID" value="GHC08387.1"/>
    <property type="molecule type" value="Genomic_DNA"/>
</dbReference>
<sequence>MTAILSRRFFQDALAKRINQSALLGLLLVVQPVTAAFTTEIVYFDLPDALEPAPIPAPTAQLVALPGYPVDPARLTLAGQIYVPDINVFGEGPFPTVVILHGSGGLWSNDLIANGPISQFEQWGEILADLGYIALFPDSYNPRGIAANFNGRRPHYDPLIDDDLCSPNYERPKDVIAALTYLAGRTDVDSDNIALMGFSQGAQTGMNAVLDLSVDLGNYEVSYTDLVNNVQVSTKKSVPSPVRIPDNLPFPKFGAFFYGGGSHYGYHGQASSVAAGRYMLDRRMKVLLFHGTEDSLLGVANPNVAPMTGSLYPMKQALSSSLQAAALGVPDPLQHHFILDLVEHSFDLVTLADQIDWNTINESPDQKAKRLCREEVLKWLEYCLKPAPITALAPDVAPGDVDLGVVTNARLNYQWRYSDNLTSWFDLGSDFDGDGGDIFMDATLGPDDRRFFTLDYLPIAPPIDDPDNAGFFHPYTDFSY</sequence>
<evidence type="ECO:0000256" key="1">
    <source>
        <dbReference type="ARBA" id="ARBA00022801"/>
    </source>
</evidence>
<evidence type="ECO:0000259" key="2">
    <source>
        <dbReference type="Pfam" id="PF01738"/>
    </source>
</evidence>
<dbReference type="Proteomes" id="UP000642829">
    <property type="component" value="Unassembled WGS sequence"/>
</dbReference>
<reference evidence="3" key="1">
    <citation type="journal article" date="2014" name="Int. J. Syst. Evol. Microbiol.">
        <title>Complete genome sequence of Corynebacterium casei LMG S-19264T (=DSM 44701T), isolated from a smear-ripened cheese.</title>
        <authorList>
            <consortium name="US DOE Joint Genome Institute (JGI-PGF)"/>
            <person name="Walter F."/>
            <person name="Albersmeier A."/>
            <person name="Kalinowski J."/>
            <person name="Ruckert C."/>
        </authorList>
    </citation>
    <scope>NUCLEOTIDE SEQUENCE</scope>
    <source>
        <strain evidence="3">KCTC 12870</strain>
    </source>
</reference>
<dbReference type="RefSeq" id="WP_189516130.1">
    <property type="nucleotide sequence ID" value="NZ_BMXG01000019.1"/>
</dbReference>
<feature type="domain" description="Dienelactone hydrolase" evidence="2">
    <location>
        <begin position="93"/>
        <end position="206"/>
    </location>
</feature>
<dbReference type="InterPro" id="IPR050261">
    <property type="entry name" value="FrsA_esterase"/>
</dbReference>
<comment type="caution">
    <text evidence="3">The sequence shown here is derived from an EMBL/GenBank/DDBJ whole genome shotgun (WGS) entry which is preliminary data.</text>
</comment>
<proteinExistence type="predicted"/>
<dbReference type="PANTHER" id="PTHR22946">
    <property type="entry name" value="DIENELACTONE HYDROLASE DOMAIN-CONTAINING PROTEIN-RELATED"/>
    <property type="match status" value="1"/>
</dbReference>
<dbReference type="Gene3D" id="3.40.50.1820">
    <property type="entry name" value="alpha/beta hydrolase"/>
    <property type="match status" value="1"/>
</dbReference>
<dbReference type="InterPro" id="IPR002925">
    <property type="entry name" value="Dienelactn_hydro"/>
</dbReference>
<dbReference type="SUPFAM" id="SSF53474">
    <property type="entry name" value="alpha/beta-Hydrolases"/>
    <property type="match status" value="1"/>
</dbReference>